<accession>A0A0F7UEM1</accession>
<evidence type="ECO:0008006" key="4">
    <source>
        <dbReference type="Google" id="ProtNLM"/>
    </source>
</evidence>
<evidence type="ECO:0000256" key="1">
    <source>
        <dbReference type="SAM" id="MobiDB-lite"/>
    </source>
</evidence>
<feature type="compositionally biased region" description="Basic and acidic residues" evidence="1">
    <location>
        <begin position="108"/>
        <end position="120"/>
    </location>
</feature>
<evidence type="ECO:0000256" key="2">
    <source>
        <dbReference type="SAM" id="Phobius"/>
    </source>
</evidence>
<feature type="compositionally biased region" description="Polar residues" evidence="1">
    <location>
        <begin position="220"/>
        <end position="231"/>
    </location>
</feature>
<name>A0A0F7UEM1_NEOCL</name>
<dbReference type="AlphaFoldDB" id="A0A0F7UEM1"/>
<feature type="region of interest" description="Disordered" evidence="1">
    <location>
        <begin position="276"/>
        <end position="296"/>
    </location>
</feature>
<feature type="transmembrane region" description="Helical" evidence="2">
    <location>
        <begin position="314"/>
        <end position="338"/>
    </location>
</feature>
<organism evidence="3">
    <name type="scientific">Neospora caninum (strain Liverpool)</name>
    <dbReference type="NCBI Taxonomy" id="572307"/>
    <lineage>
        <taxon>Eukaryota</taxon>
        <taxon>Sar</taxon>
        <taxon>Alveolata</taxon>
        <taxon>Apicomplexa</taxon>
        <taxon>Conoidasida</taxon>
        <taxon>Coccidia</taxon>
        <taxon>Eucoccidiorida</taxon>
        <taxon>Eimeriorina</taxon>
        <taxon>Sarcocystidae</taxon>
        <taxon>Neospora</taxon>
    </lineage>
</organism>
<feature type="region of interest" description="Disordered" evidence="1">
    <location>
        <begin position="211"/>
        <end position="237"/>
    </location>
</feature>
<keyword evidence="2" id="KW-0812">Transmembrane</keyword>
<keyword evidence="2" id="KW-0472">Membrane</keyword>
<feature type="region of interest" description="Disordered" evidence="1">
    <location>
        <begin position="55"/>
        <end position="75"/>
    </location>
</feature>
<proteinExistence type="predicted"/>
<keyword evidence="2" id="KW-1133">Transmembrane helix</keyword>
<reference evidence="3" key="1">
    <citation type="journal article" date="2015" name="PLoS ONE">
        <title>Comprehensive Evaluation of Toxoplasma gondii VEG and Neospora caninum LIV Genomes with Tachyzoite Stage Transcriptome and Proteome Defines Novel Transcript Features.</title>
        <authorList>
            <person name="Ramaprasad A."/>
            <person name="Mourier T."/>
            <person name="Naeem R."/>
            <person name="Malas T.B."/>
            <person name="Moussa E."/>
            <person name="Panigrahi A."/>
            <person name="Vermont S.J."/>
            <person name="Otto T.D."/>
            <person name="Wastling J."/>
            <person name="Pain A."/>
        </authorList>
    </citation>
    <scope>NUCLEOTIDE SEQUENCE</scope>
    <source>
        <strain evidence="3">Liverpool</strain>
    </source>
</reference>
<evidence type="ECO:0000313" key="3">
    <source>
        <dbReference type="EMBL" id="CEL68348.1"/>
    </source>
</evidence>
<gene>
    <name evidence="3" type="ORF">BN1204_041170</name>
</gene>
<sequence length="594" mass="64341">MALRLFHPPRRRGALPSVFSSSLSLSTHAPTGDNPALAASLPPFSSVSSLSLFPSASRRSPPSSPAALRASPSGSATLCTDARRFPFPSLGGRAASFLRFRSLVTGEAPRRATAPREARAETSGASDWGGRQVEATFRLTPLHARPRRDLGPRLPQDASLDSQRSWRFSAPRSALHACGSLYLSSPSRIRGDTRPFFAMGISPVSRFFTSSKQADPANAPSETQRTASASPSKAAGSDAIISRPEMAVRVGAGESLIEAMVDQSLKEAEEKTLHARRHQGIELYPGGPVDRYGPPRDPSALLLEPHKLTKEERLFQILFVTLPWVFFLFLLSAPVLLAKYHVAKLNDRAAFSWDVAQELIQESDADGFRLCTFRDLREVVEQPLHAFLCYLHPDTLASQIVAPLLRDLATLFQRLGVRAQVALVDLSDPAMPPRMHREFPPALAPHGQLLLPFAFGGQQPAVLDFAAKTWNASDIVRAVAEEVPSARAALAPAAELDDVSEQLSDCLFSLAFVDEGTRGCGEEARTTSPFEKPASGSLEGSHKTPDGSRTSQGANPVERVKQLNLIGDSGREALRKCSDAREKLRAQGTKEQTL</sequence>
<dbReference type="EMBL" id="LN714484">
    <property type="protein sequence ID" value="CEL68348.1"/>
    <property type="molecule type" value="Genomic_DNA"/>
</dbReference>
<feature type="region of interest" description="Disordered" evidence="1">
    <location>
        <begin position="108"/>
        <end position="127"/>
    </location>
</feature>
<feature type="region of interest" description="Disordered" evidence="1">
    <location>
        <begin position="519"/>
        <end position="567"/>
    </location>
</feature>
<protein>
    <recommendedName>
        <fullName evidence="4">Transmembrane protein</fullName>
    </recommendedName>
</protein>